<evidence type="ECO:0000256" key="1">
    <source>
        <dbReference type="ARBA" id="ARBA00022741"/>
    </source>
</evidence>
<proteinExistence type="predicted"/>
<dbReference type="OrthoDB" id="9814761at2"/>
<sequence>MIRLTDTQRLFFTLVSEAIYANPFAEEREAIDTRIAGLFPGARVESLIDETIREVSARLEALEPSGRPRIDRVDKKDKNLVENALVFEFFYLFRERFDALIHRQVEAGDTSLSVPFADEAHAFFQARGFTTDQFCHYMALCYQLRRAFLLIRDSLVGESRAMRNLRRDLWNNVFTHDIGLYARYLINRMEDFSTLILGETGTGKGTAAIAIGRSGYIPFDPVRKAFTESFTRTFVSLNLSQYPETLLESELFGHKKGAFTGAVEDHKGVLERCSPNGAIFLDELGEIPAHTQIKLLQVLQERQFTPVGSHLKTRFNGRVIAATNRPFEEITGTGGFRDDFFYRLCSDIITVPPLRVRIEEDPEELTTLLNHTVKRMVGKDSPEYTDMVREVIDRQLGAHYPWPGNVRELEQCTRRVLIKKSYLLSRNTEEASLTEALTHGVRNGEMDLKSLTCGYCAMLYRRYGTYGDVARITGLDRRTAKKYIEEFAQEQTG</sequence>
<dbReference type="SMART" id="SM00382">
    <property type="entry name" value="AAA"/>
    <property type="match status" value="1"/>
</dbReference>
<keyword evidence="2" id="KW-0067">ATP-binding</keyword>
<evidence type="ECO:0000313" key="4">
    <source>
        <dbReference type="EMBL" id="SCX82854.1"/>
    </source>
</evidence>
<dbReference type="STRING" id="419481.SAMN05216233_101520"/>
<accession>A0A1G5AYC3</accession>
<protein>
    <submittedName>
        <fullName evidence="4">Sigma-54 interaction domain-containing protein</fullName>
    </submittedName>
</protein>
<dbReference type="EMBL" id="FMUX01000001">
    <property type="protein sequence ID" value="SCX82854.1"/>
    <property type="molecule type" value="Genomic_DNA"/>
</dbReference>
<dbReference type="Proteomes" id="UP000198870">
    <property type="component" value="Unassembled WGS sequence"/>
</dbReference>
<dbReference type="AlphaFoldDB" id="A0A1G5AYC3"/>
<keyword evidence="1" id="KW-0547">Nucleotide-binding</keyword>
<dbReference type="RefSeq" id="WP_092207892.1">
    <property type="nucleotide sequence ID" value="NZ_FMUX01000001.1"/>
</dbReference>
<dbReference type="InterPro" id="IPR027417">
    <property type="entry name" value="P-loop_NTPase"/>
</dbReference>
<dbReference type="CDD" id="cd00009">
    <property type="entry name" value="AAA"/>
    <property type="match status" value="1"/>
</dbReference>
<organism evidence="4 5">
    <name type="scientific">Desulfoluna spongiiphila</name>
    <dbReference type="NCBI Taxonomy" id="419481"/>
    <lineage>
        <taxon>Bacteria</taxon>
        <taxon>Pseudomonadati</taxon>
        <taxon>Thermodesulfobacteriota</taxon>
        <taxon>Desulfobacteria</taxon>
        <taxon>Desulfobacterales</taxon>
        <taxon>Desulfolunaceae</taxon>
        <taxon>Desulfoluna</taxon>
    </lineage>
</organism>
<dbReference type="GO" id="GO:0005524">
    <property type="term" value="F:ATP binding"/>
    <property type="evidence" value="ECO:0007669"/>
    <property type="project" value="UniProtKB-KW"/>
</dbReference>
<dbReference type="Pfam" id="PF00158">
    <property type="entry name" value="Sigma54_activat"/>
    <property type="match status" value="1"/>
</dbReference>
<evidence type="ECO:0000259" key="3">
    <source>
        <dbReference type="PROSITE" id="PS50045"/>
    </source>
</evidence>
<feature type="domain" description="Sigma-54 factor interaction" evidence="3">
    <location>
        <begin position="155"/>
        <end position="418"/>
    </location>
</feature>
<keyword evidence="5" id="KW-1185">Reference proteome</keyword>
<dbReference type="InterPro" id="IPR002078">
    <property type="entry name" value="Sigma_54_int"/>
</dbReference>
<dbReference type="SUPFAM" id="SSF52540">
    <property type="entry name" value="P-loop containing nucleoside triphosphate hydrolases"/>
    <property type="match status" value="1"/>
</dbReference>
<name>A0A1G5AYC3_9BACT</name>
<dbReference type="PANTHER" id="PTHR32071">
    <property type="entry name" value="TRANSCRIPTIONAL REGULATORY PROTEIN"/>
    <property type="match status" value="1"/>
</dbReference>
<dbReference type="InterPro" id="IPR003593">
    <property type="entry name" value="AAA+_ATPase"/>
</dbReference>
<reference evidence="4 5" key="1">
    <citation type="submission" date="2016-10" db="EMBL/GenBank/DDBJ databases">
        <authorList>
            <person name="de Groot N.N."/>
        </authorList>
    </citation>
    <scope>NUCLEOTIDE SEQUENCE [LARGE SCALE GENOMIC DNA]</scope>
    <source>
        <strain evidence="4 5">AA1</strain>
    </source>
</reference>
<gene>
    <name evidence="4" type="ORF">SAMN05216233_101520</name>
</gene>
<dbReference type="Gene3D" id="1.10.8.60">
    <property type="match status" value="1"/>
</dbReference>
<evidence type="ECO:0000256" key="2">
    <source>
        <dbReference type="ARBA" id="ARBA00022840"/>
    </source>
</evidence>
<dbReference type="PANTHER" id="PTHR32071:SF122">
    <property type="entry name" value="SIGMA FACTOR"/>
    <property type="match status" value="1"/>
</dbReference>
<dbReference type="PROSITE" id="PS50045">
    <property type="entry name" value="SIGMA54_INTERACT_4"/>
    <property type="match status" value="1"/>
</dbReference>
<evidence type="ECO:0000313" key="5">
    <source>
        <dbReference type="Proteomes" id="UP000198870"/>
    </source>
</evidence>
<dbReference type="GO" id="GO:0006355">
    <property type="term" value="P:regulation of DNA-templated transcription"/>
    <property type="evidence" value="ECO:0007669"/>
    <property type="project" value="InterPro"/>
</dbReference>
<dbReference type="Gene3D" id="3.40.50.300">
    <property type="entry name" value="P-loop containing nucleotide triphosphate hydrolases"/>
    <property type="match status" value="1"/>
</dbReference>